<dbReference type="OrthoDB" id="10003767at2759"/>
<dbReference type="AlphaFoldDB" id="A0A0A2JPT9"/>
<feature type="region of interest" description="Disordered" evidence="1">
    <location>
        <begin position="1"/>
        <end position="20"/>
    </location>
</feature>
<keyword evidence="3" id="KW-1185">Reference proteome</keyword>
<reference evidence="2 3" key="1">
    <citation type="journal article" date="2015" name="Mol. Plant Microbe Interact.">
        <title>Genome, transcriptome, and functional analyses of Penicillium expansum provide new insights into secondary metabolism and pathogenicity.</title>
        <authorList>
            <person name="Ballester A.R."/>
            <person name="Marcet-Houben M."/>
            <person name="Levin E."/>
            <person name="Sela N."/>
            <person name="Selma-Lazaro C."/>
            <person name="Carmona L."/>
            <person name="Wisniewski M."/>
            <person name="Droby S."/>
            <person name="Gonzalez-Candelas L."/>
            <person name="Gabaldon T."/>
        </authorList>
    </citation>
    <scope>NUCLEOTIDE SEQUENCE [LARGE SCALE GENOMIC DNA]</scope>
    <source>
        <strain evidence="2 3">MD-8</strain>
    </source>
</reference>
<feature type="compositionally biased region" description="Low complexity" evidence="1">
    <location>
        <begin position="1"/>
        <end position="16"/>
    </location>
</feature>
<evidence type="ECO:0000313" key="3">
    <source>
        <dbReference type="Proteomes" id="UP000030143"/>
    </source>
</evidence>
<accession>A0A0A2JPT9</accession>
<dbReference type="PhylomeDB" id="A0A0A2JPT9"/>
<dbReference type="EMBL" id="JQFZ01000161">
    <property type="protein sequence ID" value="KGO56633.1"/>
    <property type="molecule type" value="Genomic_DNA"/>
</dbReference>
<comment type="caution">
    <text evidence="2">The sequence shown here is derived from an EMBL/GenBank/DDBJ whole genome shotgun (WGS) entry which is preliminary data.</text>
</comment>
<evidence type="ECO:0000313" key="2">
    <source>
        <dbReference type="EMBL" id="KGO56633.1"/>
    </source>
</evidence>
<dbReference type="HOGENOM" id="CLU_2606754_0_0_1"/>
<name>A0A0A2JPT9_PENEN</name>
<evidence type="ECO:0000256" key="1">
    <source>
        <dbReference type="SAM" id="MobiDB-lite"/>
    </source>
</evidence>
<dbReference type="Proteomes" id="UP000030143">
    <property type="component" value="Unassembled WGS sequence"/>
</dbReference>
<dbReference type="GeneID" id="27680276"/>
<proteinExistence type="predicted"/>
<dbReference type="RefSeq" id="XP_016598339.1">
    <property type="nucleotide sequence ID" value="XM_016744856.1"/>
</dbReference>
<sequence>MFGGSSPRTRETTGTGEMRDLIGTDALGWVSGGDELERCRAVIQSIKDGLMEHSSSEMEKTAVLSHFPFDNHEENADIF</sequence>
<dbReference type="VEuPathDB" id="FungiDB:PEXP_109200"/>
<organism evidence="2 3">
    <name type="scientific">Penicillium expansum</name>
    <name type="common">Blue mold rot fungus</name>
    <dbReference type="NCBI Taxonomy" id="27334"/>
    <lineage>
        <taxon>Eukaryota</taxon>
        <taxon>Fungi</taxon>
        <taxon>Dikarya</taxon>
        <taxon>Ascomycota</taxon>
        <taxon>Pezizomycotina</taxon>
        <taxon>Eurotiomycetes</taxon>
        <taxon>Eurotiomycetidae</taxon>
        <taxon>Eurotiales</taxon>
        <taxon>Aspergillaceae</taxon>
        <taxon>Penicillium</taxon>
    </lineage>
</organism>
<gene>
    <name evidence="2" type="ORF">PEX2_075860</name>
</gene>
<protein>
    <submittedName>
        <fullName evidence="2">Uncharacterized protein</fullName>
    </submittedName>
</protein>